<reference evidence="3" key="1">
    <citation type="submission" date="2022-11" db="UniProtKB">
        <authorList>
            <consortium name="WormBaseParasite"/>
        </authorList>
    </citation>
    <scope>IDENTIFICATION</scope>
</reference>
<organism evidence="2 3">
    <name type="scientific">Acrobeloides nanus</name>
    <dbReference type="NCBI Taxonomy" id="290746"/>
    <lineage>
        <taxon>Eukaryota</taxon>
        <taxon>Metazoa</taxon>
        <taxon>Ecdysozoa</taxon>
        <taxon>Nematoda</taxon>
        <taxon>Chromadorea</taxon>
        <taxon>Rhabditida</taxon>
        <taxon>Tylenchina</taxon>
        <taxon>Cephalobomorpha</taxon>
        <taxon>Cephaloboidea</taxon>
        <taxon>Cephalobidae</taxon>
        <taxon>Acrobeloides</taxon>
    </lineage>
</organism>
<evidence type="ECO:0000313" key="2">
    <source>
        <dbReference type="Proteomes" id="UP000887540"/>
    </source>
</evidence>
<name>A0A914D4N6_9BILA</name>
<accession>A0A914D4N6</accession>
<dbReference type="WBParaSite" id="ACRNAN_scaffold18884.g18954.t1">
    <property type="protein sequence ID" value="ACRNAN_scaffold18884.g18954.t1"/>
    <property type="gene ID" value="ACRNAN_scaffold18884.g18954"/>
</dbReference>
<feature type="region of interest" description="Disordered" evidence="1">
    <location>
        <begin position="99"/>
        <end position="119"/>
    </location>
</feature>
<protein>
    <submittedName>
        <fullName evidence="3">Uncharacterized protein</fullName>
    </submittedName>
</protein>
<evidence type="ECO:0000313" key="3">
    <source>
        <dbReference type="WBParaSite" id="ACRNAN_scaffold18884.g18954.t1"/>
    </source>
</evidence>
<proteinExistence type="predicted"/>
<keyword evidence="2" id="KW-1185">Reference proteome</keyword>
<sequence length="151" mass="17425">MLLSKPSMDDGRFREPPDKLLVSKFSTSTNVVHKRCLISGCSTLLKFCSFLFVFSTLLCSIAALRPLTVDKKFYPKSASHLAKPEAIDDKLRYAFNPAPPEETLTDFEDEDEHDYDQSRSRRAFGKTDYLLPENFRSLRRKDIPVTYRLHD</sequence>
<dbReference type="Proteomes" id="UP000887540">
    <property type="component" value="Unplaced"/>
</dbReference>
<feature type="compositionally biased region" description="Acidic residues" evidence="1">
    <location>
        <begin position="103"/>
        <end position="114"/>
    </location>
</feature>
<evidence type="ECO:0000256" key="1">
    <source>
        <dbReference type="SAM" id="MobiDB-lite"/>
    </source>
</evidence>
<dbReference type="AlphaFoldDB" id="A0A914D4N6"/>